<keyword evidence="2" id="KW-0645">Protease</keyword>
<dbReference type="Pfam" id="PF00877">
    <property type="entry name" value="NLPC_P60"/>
    <property type="match status" value="1"/>
</dbReference>
<sequence length="220" mass="23851">MQVALPLAESNQPTFVPKQVIGLTALLLAGTAVVPSNPYALQEIASLRTKITAAPAKTVDESPMQTDNIRIMEEKAGESSFSCVNVSTLSLIEASKEKAEIQAGIVASVLNWNGTAYKWGGRSRSGVDCSGLVQRVFLENGIQLPRTSYEQFREGVGIPKTRLEPGDLIFFHTNGAGASHVGIYLGDNKFISAAKHCVQVSSLDERYWAEHYRGSRRVIA</sequence>
<keyword evidence="4" id="KW-0788">Thiol protease</keyword>
<evidence type="ECO:0000256" key="4">
    <source>
        <dbReference type="ARBA" id="ARBA00022807"/>
    </source>
</evidence>
<evidence type="ECO:0000256" key="3">
    <source>
        <dbReference type="ARBA" id="ARBA00022801"/>
    </source>
</evidence>
<dbReference type="InterPro" id="IPR051202">
    <property type="entry name" value="Peptidase_C40"/>
</dbReference>
<dbReference type="RefSeq" id="WP_019225623.1">
    <property type="nucleotide sequence ID" value="NZ_CP046996.1"/>
</dbReference>
<dbReference type="Proteomes" id="UP000430508">
    <property type="component" value="Chromosome"/>
</dbReference>
<evidence type="ECO:0000256" key="1">
    <source>
        <dbReference type="ARBA" id="ARBA00007074"/>
    </source>
</evidence>
<dbReference type="EMBL" id="CP046996">
    <property type="protein sequence ID" value="QHA00183.1"/>
    <property type="molecule type" value="Genomic_DNA"/>
</dbReference>
<protein>
    <submittedName>
        <fullName evidence="6">NlpC/P60 family protein</fullName>
    </submittedName>
</protein>
<reference evidence="6 7" key="1">
    <citation type="submission" date="2019-12" db="EMBL/GenBank/DDBJ databases">
        <title>Sequence classification of anaerobic respiratory reductive dehalogenases: First we see many, then we see few.</title>
        <authorList>
            <person name="Molenda O."/>
            <person name="Puentes Jacome L.A."/>
            <person name="Cao X."/>
            <person name="Nesbo C.L."/>
            <person name="Tang S."/>
            <person name="Morson N."/>
            <person name="Patron J."/>
            <person name="Lomheim L."/>
            <person name="Wishart D.S."/>
            <person name="Edwards E.A."/>
        </authorList>
    </citation>
    <scope>NUCLEOTIDE SEQUENCE [LARGE SCALE GENOMIC DNA]</scope>
    <source>
        <strain evidence="6 7">12DCA</strain>
    </source>
</reference>
<evidence type="ECO:0000259" key="5">
    <source>
        <dbReference type="PROSITE" id="PS51935"/>
    </source>
</evidence>
<dbReference type="SUPFAM" id="SSF54001">
    <property type="entry name" value="Cysteine proteinases"/>
    <property type="match status" value="1"/>
</dbReference>
<proteinExistence type="inferred from homology"/>
<dbReference type="InterPro" id="IPR000064">
    <property type="entry name" value="NLP_P60_dom"/>
</dbReference>
<evidence type="ECO:0000313" key="6">
    <source>
        <dbReference type="EMBL" id="QHA00183.1"/>
    </source>
</evidence>
<comment type="similarity">
    <text evidence="1">Belongs to the peptidase C40 family.</text>
</comment>
<keyword evidence="3" id="KW-0378">Hydrolase</keyword>
<name>A0A857DHB3_9FIRM</name>
<feature type="domain" description="NlpC/P60" evidence="5">
    <location>
        <begin position="99"/>
        <end position="219"/>
    </location>
</feature>
<organism evidence="6 7">
    <name type="scientific">Dehalobacter restrictus</name>
    <dbReference type="NCBI Taxonomy" id="55583"/>
    <lineage>
        <taxon>Bacteria</taxon>
        <taxon>Bacillati</taxon>
        <taxon>Bacillota</taxon>
        <taxon>Clostridia</taxon>
        <taxon>Eubacteriales</taxon>
        <taxon>Desulfitobacteriaceae</taxon>
        <taxon>Dehalobacter</taxon>
    </lineage>
</organism>
<evidence type="ECO:0000256" key="2">
    <source>
        <dbReference type="ARBA" id="ARBA00022670"/>
    </source>
</evidence>
<accession>A0A857DHB3</accession>
<gene>
    <name evidence="6" type="ORF">GQ588_05735</name>
</gene>
<dbReference type="InterPro" id="IPR038765">
    <property type="entry name" value="Papain-like_cys_pep_sf"/>
</dbReference>
<dbReference type="PROSITE" id="PS51935">
    <property type="entry name" value="NLPC_P60"/>
    <property type="match status" value="1"/>
</dbReference>
<dbReference type="Gene3D" id="3.90.1720.10">
    <property type="entry name" value="endopeptidase domain like (from Nostoc punctiforme)"/>
    <property type="match status" value="1"/>
</dbReference>
<evidence type="ECO:0000313" key="7">
    <source>
        <dbReference type="Proteomes" id="UP000430508"/>
    </source>
</evidence>
<dbReference type="PANTHER" id="PTHR47053">
    <property type="entry name" value="MUREIN DD-ENDOPEPTIDASE MEPH-RELATED"/>
    <property type="match status" value="1"/>
</dbReference>
<dbReference type="AlphaFoldDB" id="A0A857DHB3"/>
<dbReference type="GO" id="GO:0008234">
    <property type="term" value="F:cysteine-type peptidase activity"/>
    <property type="evidence" value="ECO:0007669"/>
    <property type="project" value="UniProtKB-KW"/>
</dbReference>
<dbReference type="PANTHER" id="PTHR47053:SF1">
    <property type="entry name" value="MUREIN DD-ENDOPEPTIDASE MEPH-RELATED"/>
    <property type="match status" value="1"/>
</dbReference>
<dbReference type="GO" id="GO:0006508">
    <property type="term" value="P:proteolysis"/>
    <property type="evidence" value="ECO:0007669"/>
    <property type="project" value="UniProtKB-KW"/>
</dbReference>